<keyword evidence="7" id="KW-0560">Oxidoreductase</keyword>
<evidence type="ECO:0000256" key="3">
    <source>
        <dbReference type="ARBA" id="ARBA00022691"/>
    </source>
</evidence>
<dbReference type="RefSeq" id="WP_158425074.1">
    <property type="nucleotide sequence ID" value="NZ_JAOQJQ010000003.1"/>
</dbReference>
<dbReference type="Proteomes" id="UP001652442">
    <property type="component" value="Unassembled WGS sequence"/>
</dbReference>
<dbReference type="PIRSF" id="PIRSF000368">
    <property type="entry name" value="NrdG"/>
    <property type="match status" value="1"/>
</dbReference>
<dbReference type="InterPro" id="IPR058240">
    <property type="entry name" value="rSAM_sf"/>
</dbReference>
<comment type="cofactor">
    <cofactor evidence="1">
        <name>[4Fe-4S] cluster</name>
        <dbReference type="ChEBI" id="CHEBI:49883"/>
    </cofactor>
</comment>
<keyword evidence="5" id="KW-0408">Iron</keyword>
<reference evidence="8 9" key="1">
    <citation type="journal article" date="2021" name="ISME Commun">
        <title>Automated analysis of genomic sequences facilitates high-throughput and comprehensive description of bacteria.</title>
        <authorList>
            <person name="Hitch T.C.A."/>
        </authorList>
    </citation>
    <scope>NUCLEOTIDE SEQUENCE [LARGE SCALE GENOMIC DNA]</scope>
    <source>
        <strain evidence="8 9">Sanger_109</strain>
    </source>
</reference>
<evidence type="ECO:0000256" key="5">
    <source>
        <dbReference type="ARBA" id="ARBA00023004"/>
    </source>
</evidence>
<dbReference type="EMBL" id="JAOQJQ010000003">
    <property type="protein sequence ID" value="MCU6762360.1"/>
    <property type="molecule type" value="Genomic_DNA"/>
</dbReference>
<name>A0ABT2TJJ1_9FIRM</name>
<dbReference type="PANTHER" id="PTHR30352">
    <property type="entry name" value="PYRUVATE FORMATE-LYASE-ACTIVATING ENZYME"/>
    <property type="match status" value="1"/>
</dbReference>
<keyword evidence="3" id="KW-0949">S-adenosyl-L-methionine</keyword>
<evidence type="ECO:0000256" key="7">
    <source>
        <dbReference type="PIRNR" id="PIRNR000368"/>
    </source>
</evidence>
<dbReference type="SFLD" id="SFLDG01066">
    <property type="entry name" value="organic_radical-activating_enz"/>
    <property type="match status" value="1"/>
</dbReference>
<dbReference type="Gene3D" id="3.20.20.70">
    <property type="entry name" value="Aldolase class I"/>
    <property type="match status" value="1"/>
</dbReference>
<keyword evidence="4" id="KW-0479">Metal-binding</keyword>
<dbReference type="SFLD" id="SFLDG01063">
    <property type="entry name" value="activating_enzymes__group_1"/>
    <property type="match status" value="1"/>
</dbReference>
<evidence type="ECO:0000313" key="9">
    <source>
        <dbReference type="Proteomes" id="UP001652442"/>
    </source>
</evidence>
<protein>
    <recommendedName>
        <fullName evidence="7">Anaerobic ribonucleoside-triphosphate reductase-activating protein</fullName>
        <ecNumber evidence="7">1.97.1.-</ecNumber>
    </recommendedName>
</protein>
<evidence type="ECO:0000256" key="1">
    <source>
        <dbReference type="ARBA" id="ARBA00001966"/>
    </source>
</evidence>
<dbReference type="InterPro" id="IPR034457">
    <property type="entry name" value="Organic_radical-activating"/>
</dbReference>
<dbReference type="InterPro" id="IPR013785">
    <property type="entry name" value="Aldolase_TIM"/>
</dbReference>
<gene>
    <name evidence="8" type="primary">nrdG</name>
    <name evidence="8" type="ORF">OCV88_08445</name>
</gene>
<evidence type="ECO:0000313" key="8">
    <source>
        <dbReference type="EMBL" id="MCU6762360.1"/>
    </source>
</evidence>
<sequence>MNYAAIKKCDIANGPGVRVTLFVSGCTHHCRECFQPETWDFKYGNRFDETVEQGILEALAPDYIQGLTLLGGEPFEPANQRALVPFLHKVRERYPDKDIWCFSGYVLEELTGMQEGTGRARCEVTDEMLSLIDVLVDGEFELEQKDISLQFRGSSNQRLIQVKESLEKKEIIWWSGGK</sequence>
<dbReference type="NCBIfam" id="TIGR02491">
    <property type="entry name" value="NrdG"/>
    <property type="match status" value="1"/>
</dbReference>
<dbReference type="PANTHER" id="PTHR30352:SF2">
    <property type="entry name" value="ANAEROBIC RIBONUCLEOSIDE-TRIPHOSPHATE REDUCTASE-ACTIVATING PROTEIN"/>
    <property type="match status" value="1"/>
</dbReference>
<evidence type="ECO:0000256" key="4">
    <source>
        <dbReference type="ARBA" id="ARBA00022723"/>
    </source>
</evidence>
<dbReference type="EC" id="1.97.1.-" evidence="7"/>
<keyword evidence="6" id="KW-0411">Iron-sulfur</keyword>
<comment type="caution">
    <text evidence="8">The sequence shown here is derived from an EMBL/GenBank/DDBJ whole genome shotgun (WGS) entry which is preliminary data.</text>
</comment>
<dbReference type="Pfam" id="PF13353">
    <property type="entry name" value="Fer4_12"/>
    <property type="match status" value="1"/>
</dbReference>
<evidence type="ECO:0000256" key="2">
    <source>
        <dbReference type="ARBA" id="ARBA00022485"/>
    </source>
</evidence>
<comment type="function">
    <text evidence="7">Activation of anaerobic ribonucleoside-triphosphate reductase under anaerobic conditions by generation of an organic free radical, using S-adenosylmethionine and reduced flavodoxin as cosubstrates to produce 5'-deoxy-adenosine.</text>
</comment>
<accession>A0ABT2TJJ1</accession>
<organism evidence="8 9">
    <name type="scientific">Brotonthovivens ammoniilytica</name>
    <dbReference type="NCBI Taxonomy" id="2981725"/>
    <lineage>
        <taxon>Bacteria</taxon>
        <taxon>Bacillati</taxon>
        <taxon>Bacillota</taxon>
        <taxon>Clostridia</taxon>
        <taxon>Lachnospirales</taxon>
        <taxon>Lachnospiraceae</taxon>
        <taxon>Brotonthovivens</taxon>
    </lineage>
</organism>
<dbReference type="InterPro" id="IPR012837">
    <property type="entry name" value="NrdG"/>
</dbReference>
<evidence type="ECO:0000256" key="6">
    <source>
        <dbReference type="ARBA" id="ARBA00023014"/>
    </source>
</evidence>
<proteinExistence type="inferred from homology"/>
<dbReference type="SFLD" id="SFLDS00029">
    <property type="entry name" value="Radical_SAM"/>
    <property type="match status" value="1"/>
</dbReference>
<keyword evidence="9" id="KW-1185">Reference proteome</keyword>
<dbReference type="SUPFAM" id="SSF102114">
    <property type="entry name" value="Radical SAM enzymes"/>
    <property type="match status" value="1"/>
</dbReference>
<comment type="similarity">
    <text evidence="7">Belongs to the organic radical-activating enzymes family.</text>
</comment>
<dbReference type="InterPro" id="IPR007197">
    <property type="entry name" value="rSAM"/>
</dbReference>
<dbReference type="SFLD" id="SFLDF00299">
    <property type="entry name" value="anaerobic_ribonucleoside-triph"/>
    <property type="match status" value="1"/>
</dbReference>
<keyword evidence="2" id="KW-0004">4Fe-4S</keyword>